<evidence type="ECO:0000256" key="2">
    <source>
        <dbReference type="ARBA" id="ARBA00023163"/>
    </source>
</evidence>
<dbReference type="InterPro" id="IPR035500">
    <property type="entry name" value="NHR-like_dom_sf"/>
</dbReference>
<evidence type="ECO:0000313" key="6">
    <source>
        <dbReference type="Proteomes" id="UP000594454"/>
    </source>
</evidence>
<dbReference type="InterPro" id="IPR050274">
    <property type="entry name" value="Nuclear_hormone_rcpt_NR2"/>
</dbReference>
<sequence>MNVTAVQEERGPRKPRKSTGLSKVTTPISARSTSVKSSFTEGMQFQILAQILVACVRQARCNEFFRLFDQCQQNEILKVVWSELFILKASHWSLDLSRVLDACGDVHLKRAIEDAKHLKADVMELSYLETLLLCRKEYALSAENSKYLEYFSENALTSLGKYTMHQWNRFGKLLLGLRGISLKQNETVLQTMFRNIIQDLLLQKDHIKS</sequence>
<gene>
    <name evidence="5" type="ORF">HERILL_LOCUS15346</name>
</gene>
<reference evidence="5 6" key="1">
    <citation type="submission" date="2020-11" db="EMBL/GenBank/DDBJ databases">
        <authorList>
            <person name="Wallbank WR R."/>
            <person name="Pardo Diaz C."/>
            <person name="Kozak K."/>
            <person name="Martin S."/>
            <person name="Jiggins C."/>
            <person name="Moest M."/>
            <person name="Warren A I."/>
            <person name="Generalovic N T."/>
            <person name="Byers J.R.P. K."/>
            <person name="Montejo-Kovacevich G."/>
            <person name="Yen C E."/>
        </authorList>
    </citation>
    <scope>NUCLEOTIDE SEQUENCE [LARGE SCALE GENOMIC DNA]</scope>
</reference>
<accession>A0A7R8Z4J0</accession>
<dbReference type="InParanoid" id="A0A7R8Z4J0"/>
<organism evidence="5 6">
    <name type="scientific">Hermetia illucens</name>
    <name type="common">Black soldier fly</name>
    <dbReference type="NCBI Taxonomy" id="343691"/>
    <lineage>
        <taxon>Eukaryota</taxon>
        <taxon>Metazoa</taxon>
        <taxon>Ecdysozoa</taxon>
        <taxon>Arthropoda</taxon>
        <taxon>Hexapoda</taxon>
        <taxon>Insecta</taxon>
        <taxon>Pterygota</taxon>
        <taxon>Neoptera</taxon>
        <taxon>Endopterygota</taxon>
        <taxon>Diptera</taxon>
        <taxon>Brachycera</taxon>
        <taxon>Stratiomyomorpha</taxon>
        <taxon>Stratiomyidae</taxon>
        <taxon>Hermetiinae</taxon>
        <taxon>Hermetia</taxon>
    </lineage>
</organism>
<evidence type="ECO:0000256" key="3">
    <source>
        <dbReference type="ARBA" id="ARBA00023170"/>
    </source>
</evidence>
<name>A0A7R8Z4J0_HERIL</name>
<dbReference type="SUPFAM" id="SSF48508">
    <property type="entry name" value="Nuclear receptor ligand-binding domain"/>
    <property type="match status" value="1"/>
</dbReference>
<evidence type="ECO:0000256" key="1">
    <source>
        <dbReference type="ARBA" id="ARBA00023015"/>
    </source>
</evidence>
<feature type="region of interest" description="Disordered" evidence="4">
    <location>
        <begin position="1"/>
        <end position="23"/>
    </location>
</feature>
<dbReference type="OrthoDB" id="5771769at2759"/>
<dbReference type="Gene3D" id="1.10.565.10">
    <property type="entry name" value="Retinoid X Receptor"/>
    <property type="match status" value="1"/>
</dbReference>
<keyword evidence="1" id="KW-0805">Transcription regulation</keyword>
<keyword evidence="3" id="KW-0675">Receptor</keyword>
<dbReference type="EMBL" id="LR899014">
    <property type="protein sequence ID" value="CAD7093032.1"/>
    <property type="molecule type" value="Genomic_DNA"/>
</dbReference>
<dbReference type="Proteomes" id="UP000594454">
    <property type="component" value="Chromosome 6"/>
</dbReference>
<evidence type="ECO:0000256" key="4">
    <source>
        <dbReference type="SAM" id="MobiDB-lite"/>
    </source>
</evidence>
<dbReference type="AlphaFoldDB" id="A0A7R8Z4J0"/>
<keyword evidence="2" id="KW-0804">Transcription</keyword>
<evidence type="ECO:0000313" key="5">
    <source>
        <dbReference type="EMBL" id="CAD7093032.1"/>
    </source>
</evidence>
<keyword evidence="6" id="KW-1185">Reference proteome</keyword>
<dbReference type="FunCoup" id="A0A7R8Z4J0">
    <property type="interactions" value="1"/>
</dbReference>
<dbReference type="PANTHER" id="PTHR24083">
    <property type="entry name" value="NUCLEAR HORMONE RECEPTOR"/>
    <property type="match status" value="1"/>
</dbReference>
<proteinExistence type="predicted"/>
<protein>
    <submittedName>
        <fullName evidence="5">Uncharacterized protein</fullName>
    </submittedName>
</protein>